<comment type="similarity">
    <text evidence="1">Belongs to the DDAH family.</text>
</comment>
<reference evidence="4" key="2">
    <citation type="submission" date="2021-01" db="EMBL/GenBank/DDBJ databases">
        <authorList>
            <person name="Hahn C.R."/>
            <person name="Youssef N.H."/>
            <person name="Elshahed M."/>
        </authorList>
    </citation>
    <scope>NUCLEOTIDE SEQUENCE</scope>
    <source>
        <strain evidence="4">Zod_Metabat.24</strain>
    </source>
</reference>
<evidence type="ECO:0000313" key="4">
    <source>
        <dbReference type="EMBL" id="MBN1572181.1"/>
    </source>
</evidence>
<name>A0A9D8KAT2_9DELT</name>
<sequence length="267" mass="28650">MTHSENDFLSYRYTRGIVREVSYELTGALSEKGNSSKISIEAARREHQQYIEALKSIGIEITVLPADPSYPDGVFLEDTAVILPGLAVITRPGAETRAGEANSVKAALSPMIETRRMKSGGTVDGGDVLRLGGRYFIGLSSRTDETGAKELIAIIEERGLTGETVEFAGALHLTTIITPLSPNALLGTKAILENPAFNNIEGLRKIEVAEGEEASGNVLAANGRVLVPSGFPETLKRIRAAGFEAVEVDNYEFLKADGGLTCRSVLW</sequence>
<dbReference type="EMBL" id="JAFGIX010000015">
    <property type="protein sequence ID" value="MBN1572181.1"/>
    <property type="molecule type" value="Genomic_DNA"/>
</dbReference>
<dbReference type="Proteomes" id="UP000809273">
    <property type="component" value="Unassembled WGS sequence"/>
</dbReference>
<dbReference type="GO" id="GO:0016597">
    <property type="term" value="F:amino acid binding"/>
    <property type="evidence" value="ECO:0007669"/>
    <property type="project" value="TreeGrafter"/>
</dbReference>
<proteinExistence type="inferred from homology"/>
<dbReference type="InterPro" id="IPR033199">
    <property type="entry name" value="DDAH-like"/>
</dbReference>
<evidence type="ECO:0000256" key="3">
    <source>
        <dbReference type="PIRSR" id="PIRSR633199-1"/>
    </source>
</evidence>
<evidence type="ECO:0000256" key="2">
    <source>
        <dbReference type="ARBA" id="ARBA00022801"/>
    </source>
</evidence>
<evidence type="ECO:0008006" key="6">
    <source>
        <dbReference type="Google" id="ProtNLM"/>
    </source>
</evidence>
<dbReference type="GO" id="GO:0000052">
    <property type="term" value="P:citrulline metabolic process"/>
    <property type="evidence" value="ECO:0007669"/>
    <property type="project" value="TreeGrafter"/>
</dbReference>
<feature type="active site" description="Nucleophile" evidence="3">
    <location>
        <position position="262"/>
    </location>
</feature>
<dbReference type="Pfam" id="PF19420">
    <property type="entry name" value="DDAH_eukar"/>
    <property type="match status" value="1"/>
</dbReference>
<dbReference type="Gene3D" id="3.75.10.10">
    <property type="entry name" value="L-arginine/glycine Amidinotransferase, Chain A"/>
    <property type="match status" value="1"/>
</dbReference>
<dbReference type="GO" id="GO:0016403">
    <property type="term" value="F:dimethylargininase activity"/>
    <property type="evidence" value="ECO:0007669"/>
    <property type="project" value="TreeGrafter"/>
</dbReference>
<accession>A0A9D8KAT2</accession>
<dbReference type="GO" id="GO:0045429">
    <property type="term" value="P:positive regulation of nitric oxide biosynthetic process"/>
    <property type="evidence" value="ECO:0007669"/>
    <property type="project" value="TreeGrafter"/>
</dbReference>
<dbReference type="GO" id="GO:0006525">
    <property type="term" value="P:arginine metabolic process"/>
    <property type="evidence" value="ECO:0007669"/>
    <property type="project" value="TreeGrafter"/>
</dbReference>
<dbReference type="PANTHER" id="PTHR12737">
    <property type="entry name" value="DIMETHYLARGININE DIMETHYLAMINOHYDROLASE"/>
    <property type="match status" value="1"/>
</dbReference>
<dbReference type="PANTHER" id="PTHR12737:SF9">
    <property type="entry name" value="DIMETHYLARGININASE"/>
    <property type="match status" value="1"/>
</dbReference>
<evidence type="ECO:0000313" key="5">
    <source>
        <dbReference type="Proteomes" id="UP000809273"/>
    </source>
</evidence>
<evidence type="ECO:0000256" key="1">
    <source>
        <dbReference type="ARBA" id="ARBA00008532"/>
    </source>
</evidence>
<keyword evidence="2" id="KW-0378">Hydrolase</keyword>
<dbReference type="AlphaFoldDB" id="A0A9D8KAT2"/>
<feature type="active site" description="Proton donor" evidence="3">
    <location>
        <position position="172"/>
    </location>
</feature>
<organism evidence="4 5">
    <name type="scientific">Candidatus Zymogenus saltonus</name>
    <dbReference type="NCBI Taxonomy" id="2844893"/>
    <lineage>
        <taxon>Bacteria</taxon>
        <taxon>Deltaproteobacteria</taxon>
        <taxon>Candidatus Zymogenia</taxon>
        <taxon>Candidatus Zymogeniales</taxon>
        <taxon>Candidatus Zymogenaceae</taxon>
        <taxon>Candidatus Zymogenus</taxon>
    </lineage>
</organism>
<dbReference type="SUPFAM" id="SSF55909">
    <property type="entry name" value="Pentein"/>
    <property type="match status" value="1"/>
</dbReference>
<gene>
    <name evidence="4" type="ORF">JW984_03175</name>
</gene>
<reference evidence="4" key="1">
    <citation type="journal article" date="2021" name="Environ. Microbiol.">
        <title>Genomic characterization of three novel Desulfobacterota classes expand the metabolic and phylogenetic diversity of the phylum.</title>
        <authorList>
            <person name="Murphy C.L."/>
            <person name="Biggerstaff J."/>
            <person name="Eichhorn A."/>
            <person name="Ewing E."/>
            <person name="Shahan R."/>
            <person name="Soriano D."/>
            <person name="Stewart S."/>
            <person name="VanMol K."/>
            <person name="Walker R."/>
            <person name="Walters P."/>
            <person name="Elshahed M.S."/>
            <person name="Youssef N.H."/>
        </authorList>
    </citation>
    <scope>NUCLEOTIDE SEQUENCE</scope>
    <source>
        <strain evidence="4">Zod_Metabat.24</strain>
    </source>
</reference>
<protein>
    <recommendedName>
        <fullName evidence="6">Dimethylargininase</fullName>
    </recommendedName>
</protein>
<comment type="caution">
    <text evidence="4">The sequence shown here is derived from an EMBL/GenBank/DDBJ whole genome shotgun (WGS) entry which is preliminary data.</text>
</comment>